<dbReference type="AlphaFoldDB" id="A0A0P0VRZ1"/>
<dbReference type="EMBL" id="AP014959">
    <property type="protein sequence ID" value="BAS81877.1"/>
    <property type="molecule type" value="Genomic_DNA"/>
</dbReference>
<sequence length="97" mass="9877">PAPAPASGTPHLLLPFLLPSPVAPRPPFASAAAALHSARRIGPGPAPAPAPAAPTPAPPLPPLQSTRAAASICVRRRRPQSAPHRVLLRRRTPAAPS</sequence>
<reference evidence="2 3" key="3">
    <citation type="journal article" date="2013" name="Rice">
        <title>Improvement of the Oryza sativa Nipponbare reference genome using next generation sequence and optical map data.</title>
        <authorList>
            <person name="Kawahara Y."/>
            <person name="de la Bastide M."/>
            <person name="Hamilton J.P."/>
            <person name="Kanamori H."/>
            <person name="McCombie W.R."/>
            <person name="Ouyang S."/>
            <person name="Schwartz D.C."/>
            <person name="Tanaka T."/>
            <person name="Wu J."/>
            <person name="Zhou S."/>
            <person name="Childs K.L."/>
            <person name="Davidson R.M."/>
            <person name="Lin H."/>
            <person name="Quesada-Ocampo L."/>
            <person name="Vaillancourt B."/>
            <person name="Sakai H."/>
            <person name="Lee S.S."/>
            <person name="Kim J."/>
            <person name="Numa H."/>
            <person name="Itoh T."/>
            <person name="Buell C.R."/>
            <person name="Matsumoto T."/>
        </authorList>
    </citation>
    <scope>NUCLEOTIDE SEQUENCE [LARGE SCALE GENOMIC DNA]</scope>
    <source>
        <strain evidence="3">cv. Nipponbare</strain>
    </source>
</reference>
<feature type="non-terminal residue" evidence="2">
    <location>
        <position position="97"/>
    </location>
</feature>
<reference evidence="2 3" key="2">
    <citation type="journal article" date="2013" name="Plant Cell Physiol.">
        <title>Rice Annotation Project Database (RAP-DB): an integrative and interactive database for rice genomics.</title>
        <authorList>
            <person name="Sakai H."/>
            <person name="Lee S.S."/>
            <person name="Tanaka T."/>
            <person name="Numa H."/>
            <person name="Kim J."/>
            <person name="Kawahara Y."/>
            <person name="Wakimoto H."/>
            <person name="Yang C.C."/>
            <person name="Iwamoto M."/>
            <person name="Abe T."/>
            <person name="Yamada Y."/>
            <person name="Muto A."/>
            <person name="Inokuchi H."/>
            <person name="Ikemura T."/>
            <person name="Matsumoto T."/>
            <person name="Sasaki T."/>
            <person name="Itoh T."/>
        </authorList>
    </citation>
    <scope>NUCLEOTIDE SEQUENCE [LARGE SCALE GENOMIC DNA]</scope>
    <source>
        <strain evidence="3">cv. Nipponbare</strain>
    </source>
</reference>
<organism evidence="2 3">
    <name type="scientific">Oryza sativa subsp. japonica</name>
    <name type="common">Rice</name>
    <dbReference type="NCBI Taxonomy" id="39947"/>
    <lineage>
        <taxon>Eukaryota</taxon>
        <taxon>Viridiplantae</taxon>
        <taxon>Streptophyta</taxon>
        <taxon>Embryophyta</taxon>
        <taxon>Tracheophyta</taxon>
        <taxon>Spermatophyta</taxon>
        <taxon>Magnoliopsida</taxon>
        <taxon>Liliopsida</taxon>
        <taxon>Poales</taxon>
        <taxon>Poaceae</taxon>
        <taxon>BOP clade</taxon>
        <taxon>Oryzoideae</taxon>
        <taxon>Oryzeae</taxon>
        <taxon>Oryzinae</taxon>
        <taxon>Oryza</taxon>
        <taxon>Oryza sativa</taxon>
    </lineage>
</organism>
<reference evidence="3" key="1">
    <citation type="journal article" date="2005" name="Nature">
        <title>The map-based sequence of the rice genome.</title>
        <authorList>
            <consortium name="International rice genome sequencing project (IRGSP)"/>
            <person name="Matsumoto T."/>
            <person name="Wu J."/>
            <person name="Kanamori H."/>
            <person name="Katayose Y."/>
            <person name="Fujisawa M."/>
            <person name="Namiki N."/>
            <person name="Mizuno H."/>
            <person name="Yamamoto K."/>
            <person name="Antonio B.A."/>
            <person name="Baba T."/>
            <person name="Sakata K."/>
            <person name="Nagamura Y."/>
            <person name="Aoki H."/>
            <person name="Arikawa K."/>
            <person name="Arita K."/>
            <person name="Bito T."/>
            <person name="Chiden Y."/>
            <person name="Fujitsuka N."/>
            <person name="Fukunaka R."/>
            <person name="Hamada M."/>
            <person name="Harada C."/>
            <person name="Hayashi A."/>
            <person name="Hijishita S."/>
            <person name="Honda M."/>
            <person name="Hosokawa S."/>
            <person name="Ichikawa Y."/>
            <person name="Idonuma A."/>
            <person name="Iijima M."/>
            <person name="Ikeda M."/>
            <person name="Ikeno M."/>
            <person name="Ito K."/>
            <person name="Ito S."/>
            <person name="Ito T."/>
            <person name="Ito Y."/>
            <person name="Ito Y."/>
            <person name="Iwabuchi A."/>
            <person name="Kamiya K."/>
            <person name="Karasawa W."/>
            <person name="Kurita K."/>
            <person name="Katagiri S."/>
            <person name="Kikuta A."/>
            <person name="Kobayashi H."/>
            <person name="Kobayashi N."/>
            <person name="Machita K."/>
            <person name="Maehara T."/>
            <person name="Masukawa M."/>
            <person name="Mizubayashi T."/>
            <person name="Mukai Y."/>
            <person name="Nagasaki H."/>
            <person name="Nagata Y."/>
            <person name="Naito S."/>
            <person name="Nakashima M."/>
            <person name="Nakama Y."/>
            <person name="Nakamichi Y."/>
            <person name="Nakamura M."/>
            <person name="Meguro A."/>
            <person name="Negishi M."/>
            <person name="Ohta I."/>
            <person name="Ohta T."/>
            <person name="Okamoto M."/>
            <person name="Ono N."/>
            <person name="Saji S."/>
            <person name="Sakaguchi M."/>
            <person name="Sakai K."/>
            <person name="Shibata M."/>
            <person name="Shimokawa T."/>
            <person name="Song J."/>
            <person name="Takazaki Y."/>
            <person name="Terasawa K."/>
            <person name="Tsugane M."/>
            <person name="Tsuji K."/>
            <person name="Ueda S."/>
            <person name="Waki K."/>
            <person name="Yamagata H."/>
            <person name="Yamamoto M."/>
            <person name="Yamamoto S."/>
            <person name="Yamane H."/>
            <person name="Yoshiki S."/>
            <person name="Yoshihara R."/>
            <person name="Yukawa K."/>
            <person name="Zhong H."/>
            <person name="Yano M."/>
            <person name="Yuan Q."/>
            <person name="Ouyang S."/>
            <person name="Liu J."/>
            <person name="Jones K.M."/>
            <person name="Gansberger K."/>
            <person name="Moffat K."/>
            <person name="Hill J."/>
            <person name="Bera J."/>
            <person name="Fadrosh D."/>
            <person name="Jin S."/>
            <person name="Johri S."/>
            <person name="Kim M."/>
            <person name="Overton L."/>
            <person name="Reardon M."/>
            <person name="Tsitrin T."/>
            <person name="Vuong H."/>
            <person name="Weaver B."/>
            <person name="Ciecko A."/>
            <person name="Tallon L."/>
            <person name="Jackson J."/>
            <person name="Pai G."/>
            <person name="Aken S.V."/>
            <person name="Utterback T."/>
            <person name="Reidmuller S."/>
            <person name="Feldblyum T."/>
            <person name="Hsiao J."/>
            <person name="Zismann V."/>
            <person name="Iobst S."/>
            <person name="de Vazeille A.R."/>
            <person name="Buell C.R."/>
            <person name="Ying K."/>
            <person name="Li Y."/>
            <person name="Lu T."/>
            <person name="Huang Y."/>
            <person name="Zhao Q."/>
            <person name="Feng Q."/>
            <person name="Zhang L."/>
            <person name="Zhu J."/>
            <person name="Weng Q."/>
            <person name="Mu J."/>
            <person name="Lu Y."/>
            <person name="Fan D."/>
            <person name="Liu Y."/>
            <person name="Guan J."/>
            <person name="Zhang Y."/>
            <person name="Yu S."/>
            <person name="Liu X."/>
            <person name="Zhang Y."/>
            <person name="Hong G."/>
            <person name="Han B."/>
            <person name="Choisne N."/>
            <person name="Demange N."/>
            <person name="Orjeda G."/>
            <person name="Samain S."/>
            <person name="Cattolico L."/>
            <person name="Pelletier E."/>
            <person name="Couloux A."/>
            <person name="Segurens B."/>
            <person name="Wincker P."/>
            <person name="D'Hont A."/>
            <person name="Scarpelli C."/>
            <person name="Weissenbach J."/>
            <person name="Salanoubat M."/>
            <person name="Quetier F."/>
            <person name="Yu Y."/>
            <person name="Kim H.R."/>
            <person name="Rambo T."/>
            <person name="Currie J."/>
            <person name="Collura K."/>
            <person name="Luo M."/>
            <person name="Yang T."/>
            <person name="Ammiraju J.S.S."/>
            <person name="Engler F."/>
            <person name="Soderlund C."/>
            <person name="Wing R.A."/>
            <person name="Palmer L.E."/>
            <person name="de la Bastide M."/>
            <person name="Spiegel L."/>
            <person name="Nascimento L."/>
            <person name="Zutavern T."/>
            <person name="O'Shaughnessy A."/>
            <person name="Dike S."/>
            <person name="Dedhia N."/>
            <person name="Preston R."/>
            <person name="Balija V."/>
            <person name="McCombie W.R."/>
            <person name="Chow T."/>
            <person name="Chen H."/>
            <person name="Chung M."/>
            <person name="Chen C."/>
            <person name="Shaw J."/>
            <person name="Wu H."/>
            <person name="Hsiao K."/>
            <person name="Chao Y."/>
            <person name="Chu M."/>
            <person name="Cheng C."/>
            <person name="Hour A."/>
            <person name="Lee P."/>
            <person name="Lin S."/>
            <person name="Lin Y."/>
            <person name="Liou J."/>
            <person name="Liu S."/>
            <person name="Hsing Y."/>
            <person name="Raghuvanshi S."/>
            <person name="Mohanty A."/>
            <person name="Bharti A.K."/>
            <person name="Gaur A."/>
            <person name="Gupta V."/>
            <person name="Kumar D."/>
            <person name="Ravi V."/>
            <person name="Vij S."/>
            <person name="Kapur A."/>
            <person name="Khurana P."/>
            <person name="Khurana P."/>
            <person name="Khurana J.P."/>
            <person name="Tyagi A.K."/>
            <person name="Gaikwad K."/>
            <person name="Singh A."/>
            <person name="Dalal V."/>
            <person name="Srivastava S."/>
            <person name="Dixit A."/>
            <person name="Pal A.K."/>
            <person name="Ghazi I.A."/>
            <person name="Yadav M."/>
            <person name="Pandit A."/>
            <person name="Bhargava A."/>
            <person name="Sureshbabu K."/>
            <person name="Batra K."/>
            <person name="Sharma T.R."/>
            <person name="Mohapatra T."/>
            <person name="Singh N.K."/>
            <person name="Messing J."/>
            <person name="Nelson A.B."/>
            <person name="Fuks G."/>
            <person name="Kavchok S."/>
            <person name="Keizer G."/>
            <person name="Linton E."/>
            <person name="Llaca V."/>
            <person name="Song R."/>
            <person name="Tanyolac B."/>
            <person name="Young S."/>
            <person name="Ho-Il K."/>
            <person name="Hahn J.H."/>
            <person name="Sangsakoo G."/>
            <person name="Vanavichit A."/>
            <person name="de Mattos Luiz.A.T."/>
            <person name="Zimmer P.D."/>
            <person name="Malone G."/>
            <person name="Dellagostin O."/>
            <person name="de Oliveira A.C."/>
            <person name="Bevan M."/>
            <person name="Bancroft I."/>
            <person name="Minx P."/>
            <person name="Cordum H."/>
            <person name="Wilson R."/>
            <person name="Cheng Z."/>
            <person name="Jin W."/>
            <person name="Jiang J."/>
            <person name="Leong S.A."/>
            <person name="Iwama H."/>
            <person name="Gojobori T."/>
            <person name="Itoh T."/>
            <person name="Niimura Y."/>
            <person name="Fujii Y."/>
            <person name="Habara T."/>
            <person name="Sakai H."/>
            <person name="Sato Y."/>
            <person name="Wilson G."/>
            <person name="Kumar K."/>
            <person name="McCouch S."/>
            <person name="Juretic N."/>
            <person name="Hoen D."/>
            <person name="Wright S."/>
            <person name="Bruskiewich R."/>
            <person name="Bureau T."/>
            <person name="Miyao A."/>
            <person name="Hirochika H."/>
            <person name="Nishikawa T."/>
            <person name="Kadowaki K."/>
            <person name="Sugiura M."/>
            <person name="Burr B."/>
            <person name="Sasaki T."/>
        </authorList>
    </citation>
    <scope>NUCLEOTIDE SEQUENCE [LARGE SCALE GENOMIC DNA]</scope>
    <source>
        <strain evidence="3">cv. Nipponbare</strain>
    </source>
</reference>
<feature type="non-terminal residue" evidence="2">
    <location>
        <position position="1"/>
    </location>
</feature>
<feature type="compositionally biased region" description="Low complexity" evidence="1">
    <location>
        <begin position="32"/>
        <end position="43"/>
    </location>
</feature>
<evidence type="ECO:0000313" key="3">
    <source>
        <dbReference type="Proteomes" id="UP000059680"/>
    </source>
</evidence>
<evidence type="ECO:0000256" key="1">
    <source>
        <dbReference type="SAM" id="MobiDB-lite"/>
    </source>
</evidence>
<protein>
    <submittedName>
        <fullName evidence="2">Os03g0106850 protein</fullName>
    </submittedName>
</protein>
<name>A0A0P0VRZ1_ORYSJ</name>
<feature type="region of interest" description="Disordered" evidence="1">
    <location>
        <begin position="32"/>
        <end position="97"/>
    </location>
</feature>
<keyword evidence="3" id="KW-1185">Reference proteome</keyword>
<gene>
    <name evidence="2" type="ordered locus">Os03g0106850</name>
    <name evidence="2" type="ORF">OSNPB_030106850</name>
</gene>
<dbReference type="Gramene" id="Os03t0106850-00">
    <property type="protein sequence ID" value="Os03t0106850-00"/>
    <property type="gene ID" value="Os03g0106850"/>
</dbReference>
<dbReference type="Proteomes" id="UP000059680">
    <property type="component" value="Chromosome 3"/>
</dbReference>
<dbReference type="PaxDb" id="39947-A0A0P0VRZ1"/>
<proteinExistence type="predicted"/>
<feature type="compositionally biased region" description="Pro residues" evidence="1">
    <location>
        <begin position="44"/>
        <end position="62"/>
    </location>
</feature>
<dbReference type="InParanoid" id="A0A0P0VRZ1"/>
<feature type="compositionally biased region" description="Basic residues" evidence="1">
    <location>
        <begin position="86"/>
        <end position="97"/>
    </location>
</feature>
<accession>A0A0P0VRZ1</accession>
<evidence type="ECO:0000313" key="2">
    <source>
        <dbReference type="EMBL" id="BAS81877.1"/>
    </source>
</evidence>